<dbReference type="RefSeq" id="WP_059646564.1">
    <property type="nucleotide sequence ID" value="NZ_CP013425.1"/>
</dbReference>
<dbReference type="Proteomes" id="UP000070255">
    <property type="component" value="Unassembled WGS sequence"/>
</dbReference>
<keyword evidence="2" id="KW-1185">Reference proteome</keyword>
<sequence>MAARGEFVHHVALIDDDGGARAKRFASLLQQADAVLVPLDTIDPESLAALRAHCARHRVRWFALRTSGVASFIAGLQRVQRTRRGTAVPACACPRHG</sequence>
<dbReference type="EMBL" id="LNJQ01000004">
    <property type="protein sequence ID" value="KWZ38301.1"/>
    <property type="molecule type" value="Genomic_DNA"/>
</dbReference>
<reference evidence="1 2" key="1">
    <citation type="submission" date="2015-11" db="EMBL/GenBank/DDBJ databases">
        <authorList>
            <person name="Sahl J."/>
            <person name="Wagner D."/>
            <person name="Keim P."/>
        </authorList>
    </citation>
    <scope>NUCLEOTIDE SEQUENCE [LARGE SCALE GENOMIC DNA]</scope>
    <source>
        <strain evidence="1 2">BDU18</strain>
    </source>
</reference>
<gene>
    <name evidence="1" type="ORF">WS72_25910</name>
</gene>
<comment type="caution">
    <text evidence="1">The sequence shown here is derived from an EMBL/GenBank/DDBJ whole genome shotgun (WGS) entry which is preliminary data.</text>
</comment>
<evidence type="ECO:0000313" key="2">
    <source>
        <dbReference type="Proteomes" id="UP000070255"/>
    </source>
</evidence>
<name>A0ABR5T510_9BURK</name>
<accession>A0ABR5T510</accession>
<protein>
    <submittedName>
        <fullName evidence="1">Uncharacterized protein</fullName>
    </submittedName>
</protein>
<proteinExistence type="predicted"/>
<organism evidence="1 2">
    <name type="scientific">Burkholderia savannae</name>
    <dbReference type="NCBI Taxonomy" id="1637837"/>
    <lineage>
        <taxon>Bacteria</taxon>
        <taxon>Pseudomonadati</taxon>
        <taxon>Pseudomonadota</taxon>
        <taxon>Betaproteobacteria</taxon>
        <taxon>Burkholderiales</taxon>
        <taxon>Burkholderiaceae</taxon>
        <taxon>Burkholderia</taxon>
        <taxon>pseudomallei group</taxon>
    </lineage>
</organism>
<evidence type="ECO:0000313" key="1">
    <source>
        <dbReference type="EMBL" id="KWZ38301.1"/>
    </source>
</evidence>